<evidence type="ECO:0000256" key="1">
    <source>
        <dbReference type="ARBA" id="ARBA00007310"/>
    </source>
</evidence>
<dbReference type="InterPro" id="IPR013083">
    <property type="entry name" value="Znf_RING/FYVE/PHD"/>
</dbReference>
<dbReference type="Gene3D" id="3.30.40.10">
    <property type="entry name" value="Zinc/RING finger domain, C3HC4 (zinc finger)"/>
    <property type="match status" value="1"/>
</dbReference>
<keyword evidence="3 8" id="KW-0547">Nucleotide-binding</keyword>
<dbReference type="GO" id="GO:0003777">
    <property type="term" value="F:microtubule motor activity"/>
    <property type="evidence" value="ECO:0000318"/>
    <property type="project" value="GO_Central"/>
</dbReference>
<evidence type="ECO:0000313" key="14">
    <source>
        <dbReference type="Proteomes" id="UP000036987"/>
    </source>
</evidence>
<dbReference type="GO" id="GO:0016887">
    <property type="term" value="F:ATP hydrolysis activity"/>
    <property type="evidence" value="ECO:0000318"/>
    <property type="project" value="GO_Central"/>
</dbReference>
<dbReference type="InterPro" id="IPR036961">
    <property type="entry name" value="Kinesin_motor_dom_sf"/>
</dbReference>
<dbReference type="CDD" id="cd16649">
    <property type="entry name" value="mRING-HC-C3HC5_CGRF1-like"/>
    <property type="match status" value="1"/>
</dbReference>
<dbReference type="PANTHER" id="PTHR47968:SF35">
    <property type="entry name" value="KINESIN-LIKE PROTEIN KIN-7D, MITOCHONDRIAL ISOFORM X1"/>
    <property type="match status" value="1"/>
</dbReference>
<evidence type="ECO:0000256" key="5">
    <source>
        <dbReference type="ARBA" id="ARBA00023054"/>
    </source>
</evidence>
<dbReference type="InterPro" id="IPR027417">
    <property type="entry name" value="P-loop_NTPase"/>
</dbReference>
<feature type="binding site" evidence="8">
    <location>
        <begin position="179"/>
        <end position="186"/>
    </location>
    <ligand>
        <name>ATP</name>
        <dbReference type="ChEBI" id="CHEBI:30616"/>
    </ligand>
</feature>
<protein>
    <submittedName>
        <fullName evidence="13">Kinesin-related protein</fullName>
    </submittedName>
</protein>
<dbReference type="PROSITE" id="PS50067">
    <property type="entry name" value="KINESIN_MOTOR_2"/>
    <property type="match status" value="1"/>
</dbReference>
<keyword evidence="7" id="KW-0863">Zinc-finger</keyword>
<dbReference type="FunFam" id="3.40.850.10:FF:000014">
    <property type="entry name" value="Kinesin-like protein KIN-7G"/>
    <property type="match status" value="1"/>
</dbReference>
<feature type="coiled-coil region" evidence="9">
    <location>
        <begin position="755"/>
        <end position="817"/>
    </location>
</feature>
<gene>
    <name evidence="13" type="ORF">ZOSMA_203G00350</name>
</gene>
<dbReference type="PRINTS" id="PR00380">
    <property type="entry name" value="KINESINHEAVY"/>
</dbReference>
<evidence type="ECO:0000256" key="7">
    <source>
        <dbReference type="PROSITE-ProRule" id="PRU00175"/>
    </source>
</evidence>
<name>A0A0K9PLH5_ZOSMR</name>
<keyword evidence="7" id="KW-0862">Zinc</keyword>
<dbReference type="GO" id="GO:0005871">
    <property type="term" value="C:kinesin complex"/>
    <property type="evidence" value="ECO:0000318"/>
    <property type="project" value="GO_Central"/>
</dbReference>
<dbReference type="InterPro" id="IPR027640">
    <property type="entry name" value="Kinesin-like_fam"/>
</dbReference>
<keyword evidence="5 9" id="KW-0175">Coiled coil</keyword>
<dbReference type="AlphaFoldDB" id="A0A0K9PLH5"/>
<evidence type="ECO:0000256" key="4">
    <source>
        <dbReference type="ARBA" id="ARBA00022840"/>
    </source>
</evidence>
<comment type="caution">
    <text evidence="13">The sequence shown here is derived from an EMBL/GenBank/DDBJ whole genome shotgun (WGS) entry which is preliminary data.</text>
</comment>
<feature type="compositionally biased region" description="Low complexity" evidence="10">
    <location>
        <begin position="26"/>
        <end position="35"/>
    </location>
</feature>
<dbReference type="OrthoDB" id="3176171at2759"/>
<feature type="domain" description="Kinesin motor" evidence="11">
    <location>
        <begin position="99"/>
        <end position="416"/>
    </location>
</feature>
<dbReference type="Pfam" id="PF13920">
    <property type="entry name" value="zf-C3HC4_3"/>
    <property type="match status" value="1"/>
</dbReference>
<keyword evidence="2" id="KW-0493">Microtubule</keyword>
<feature type="domain" description="RING-type" evidence="12">
    <location>
        <begin position="1025"/>
        <end position="1060"/>
    </location>
</feature>
<evidence type="ECO:0000313" key="13">
    <source>
        <dbReference type="EMBL" id="KMZ69913.1"/>
    </source>
</evidence>
<evidence type="ECO:0000256" key="8">
    <source>
        <dbReference type="PROSITE-ProRule" id="PRU00283"/>
    </source>
</evidence>
<accession>A0A0K9PLH5</accession>
<dbReference type="EMBL" id="LFYR01000740">
    <property type="protein sequence ID" value="KMZ69913.1"/>
    <property type="molecule type" value="Genomic_DNA"/>
</dbReference>
<evidence type="ECO:0000259" key="12">
    <source>
        <dbReference type="PROSITE" id="PS50089"/>
    </source>
</evidence>
<dbReference type="PROSITE" id="PS00411">
    <property type="entry name" value="KINESIN_MOTOR_1"/>
    <property type="match status" value="1"/>
</dbReference>
<dbReference type="Pfam" id="PF00225">
    <property type="entry name" value="Kinesin"/>
    <property type="match status" value="1"/>
</dbReference>
<evidence type="ECO:0000256" key="10">
    <source>
        <dbReference type="SAM" id="MobiDB-lite"/>
    </source>
</evidence>
<dbReference type="SUPFAM" id="SSF57850">
    <property type="entry name" value="RING/U-box"/>
    <property type="match status" value="1"/>
</dbReference>
<evidence type="ECO:0000256" key="6">
    <source>
        <dbReference type="ARBA" id="ARBA00023175"/>
    </source>
</evidence>
<reference evidence="14" key="1">
    <citation type="journal article" date="2016" name="Nature">
        <title>The genome of the seagrass Zostera marina reveals angiosperm adaptation to the sea.</title>
        <authorList>
            <person name="Olsen J.L."/>
            <person name="Rouze P."/>
            <person name="Verhelst B."/>
            <person name="Lin Y.-C."/>
            <person name="Bayer T."/>
            <person name="Collen J."/>
            <person name="Dattolo E."/>
            <person name="De Paoli E."/>
            <person name="Dittami S."/>
            <person name="Maumus F."/>
            <person name="Michel G."/>
            <person name="Kersting A."/>
            <person name="Lauritano C."/>
            <person name="Lohaus R."/>
            <person name="Toepel M."/>
            <person name="Tonon T."/>
            <person name="Vanneste K."/>
            <person name="Amirebrahimi M."/>
            <person name="Brakel J."/>
            <person name="Bostroem C."/>
            <person name="Chovatia M."/>
            <person name="Grimwood J."/>
            <person name="Jenkins J.W."/>
            <person name="Jueterbock A."/>
            <person name="Mraz A."/>
            <person name="Stam W.T."/>
            <person name="Tice H."/>
            <person name="Bornberg-Bauer E."/>
            <person name="Green P.J."/>
            <person name="Pearson G.A."/>
            <person name="Procaccini G."/>
            <person name="Duarte C.M."/>
            <person name="Schmutz J."/>
            <person name="Reusch T.B.H."/>
            <person name="Van de Peer Y."/>
        </authorList>
    </citation>
    <scope>NUCLEOTIDE SEQUENCE [LARGE SCALE GENOMIC DNA]</scope>
    <source>
        <strain evidence="14">cv. Finnish</strain>
    </source>
</reference>
<dbReference type="GO" id="GO:0005874">
    <property type="term" value="C:microtubule"/>
    <property type="evidence" value="ECO:0000318"/>
    <property type="project" value="GO_Central"/>
</dbReference>
<keyword evidence="4 8" id="KW-0067">ATP-binding</keyword>
<dbReference type="OMA" id="IGSRSMT"/>
<dbReference type="InterPro" id="IPR019821">
    <property type="entry name" value="Kinesin_motor_CS"/>
</dbReference>
<dbReference type="SMART" id="SM00129">
    <property type="entry name" value="KISc"/>
    <property type="match status" value="1"/>
</dbReference>
<dbReference type="GO" id="GO:0008017">
    <property type="term" value="F:microtubule binding"/>
    <property type="evidence" value="ECO:0000318"/>
    <property type="project" value="GO_Central"/>
</dbReference>
<feature type="compositionally biased region" description="Low complexity" evidence="10">
    <location>
        <begin position="1"/>
        <end position="17"/>
    </location>
</feature>
<dbReference type="PROSITE" id="PS50089">
    <property type="entry name" value="ZF_RING_2"/>
    <property type="match status" value="1"/>
</dbReference>
<dbReference type="InterPro" id="IPR001841">
    <property type="entry name" value="Znf_RING"/>
</dbReference>
<sequence length="1072" mass="119043">MAGPSSLSRGRSNSPSSYGFRKPYPSSSSSSSSASNGRIIPRSSPASVSTNHVGNGNGGVERSITPSRGRTGGKVAPMIGFPTDEELLAEDALRSSGDSISVTVRFRPLSEREYQRGDQIAWYADGDKIVRNEYNSACSYAFDKVFGPSTISRSVYDVAARPVIKASMDGINGTVFAYGVTSSGKTHTMHGDKKSPGIIPLAINDVFSMIQETPGREFLLRVSYIEIYNEIINDLLDPMGQNLRIREDAQGTYVEGIKEEVVLSPGHALSFIATGEEHRHVGSNNFNLLSSRSHTIFTMMIESSALGDEYDGVTFSQLNLIDLAGSESSKTETTGLRRKEGAYINKSLLTLGTVIGKLSEGKSSHVPYRDSKLTRLLQSSLSGNGHVSLICTVTPASSNYEETHNTLKFANRAKRVEIKASRNRIIDEKSLIKKYQNEITTLKEELDQLKEGMIVGVNHEEILILRQKLEEGQVKMQSRLEEEEEAKAALMSRIQRLTKLILVSTKNTIPGCLSDVSSAHQHSNKSSVMRVSSPVLPESGMQNPSSSSTISLVQHFDIKQQRPSNEINGELTSISESVTESSHTVEDTGLMMFDQMDLFSEQVKMLAGEIALGTSTLKRLKEYSTNDPDNSQIQNMERDIQEKQRQMRTLEQQITMNNVSSNANANMVQMQQSLTKLMAQCNEKGFELELRTADNRILREQLQERCCENGDLHSKISNLEQQLNSVMGEKSSCGPCTSEEMDILKTKILSQDVEIGNLNMERLKLLEENNDLQIQKQKLAEETSYAKELASAAAVELKNLAEEVTKLSLQNAIQTKELLSARELAYSRSASMQATKGVMRKYDENKVESIRGRRRSNSRGSEVTGKVHDEVTCKTVDPNDLKMELQIRKQREASLEATLAEKELAEKDYKLKCDESRKREMALENELAGMWVLVAKLKKGVSDLNIDDKFSNGIEIITDFKKDFNEIIDITNDNKQLDDGALKPNGDHYNQKVNLEPLLVCLKAQGHEMKDNKLDDEGNINSHTCKVCFESLSAAVLIPCRHFCLCKPCSLACSECPVCRTEITDRIITFTS</sequence>
<feature type="region of interest" description="Disordered" evidence="10">
    <location>
        <begin position="1"/>
        <end position="76"/>
    </location>
</feature>
<dbReference type="InterPro" id="IPR001752">
    <property type="entry name" value="Kinesin_motor_dom"/>
</dbReference>
<keyword evidence="7" id="KW-0479">Metal-binding</keyword>
<comment type="similarity">
    <text evidence="1">Belongs to the TRAFAC class myosin-kinesin ATPase superfamily. Kinesin family. KIN-7 subfamily.</text>
</comment>
<evidence type="ECO:0000256" key="9">
    <source>
        <dbReference type="SAM" id="Coils"/>
    </source>
</evidence>
<dbReference type="GO" id="GO:0005524">
    <property type="term" value="F:ATP binding"/>
    <property type="evidence" value="ECO:0007669"/>
    <property type="project" value="UniProtKB-UniRule"/>
</dbReference>
<evidence type="ECO:0000259" key="11">
    <source>
        <dbReference type="PROSITE" id="PS50067"/>
    </source>
</evidence>
<feature type="compositionally biased region" description="Polar residues" evidence="10">
    <location>
        <begin position="44"/>
        <end position="54"/>
    </location>
</feature>
<dbReference type="GO" id="GO:0007018">
    <property type="term" value="P:microtubule-based movement"/>
    <property type="evidence" value="ECO:0000318"/>
    <property type="project" value="GO_Central"/>
</dbReference>
<keyword evidence="14" id="KW-1185">Reference proteome</keyword>
<proteinExistence type="inferred from homology"/>
<dbReference type="Proteomes" id="UP000036987">
    <property type="component" value="Unassembled WGS sequence"/>
</dbReference>
<dbReference type="GO" id="GO:0005737">
    <property type="term" value="C:cytoplasm"/>
    <property type="evidence" value="ECO:0000318"/>
    <property type="project" value="GO_Central"/>
</dbReference>
<feature type="coiled-coil region" evidence="9">
    <location>
        <begin position="418"/>
        <end position="500"/>
    </location>
</feature>
<evidence type="ECO:0000256" key="2">
    <source>
        <dbReference type="ARBA" id="ARBA00022701"/>
    </source>
</evidence>
<dbReference type="Gene3D" id="3.40.850.10">
    <property type="entry name" value="Kinesin motor domain"/>
    <property type="match status" value="1"/>
</dbReference>
<organism evidence="13 14">
    <name type="scientific">Zostera marina</name>
    <name type="common">Eelgrass</name>
    <dbReference type="NCBI Taxonomy" id="29655"/>
    <lineage>
        <taxon>Eukaryota</taxon>
        <taxon>Viridiplantae</taxon>
        <taxon>Streptophyta</taxon>
        <taxon>Embryophyta</taxon>
        <taxon>Tracheophyta</taxon>
        <taxon>Spermatophyta</taxon>
        <taxon>Magnoliopsida</taxon>
        <taxon>Liliopsida</taxon>
        <taxon>Zosteraceae</taxon>
        <taxon>Zostera</taxon>
    </lineage>
</organism>
<dbReference type="GO" id="GO:0008270">
    <property type="term" value="F:zinc ion binding"/>
    <property type="evidence" value="ECO:0007669"/>
    <property type="project" value="UniProtKB-KW"/>
</dbReference>
<dbReference type="CDD" id="cd01374">
    <property type="entry name" value="KISc_CENP_E"/>
    <property type="match status" value="1"/>
</dbReference>
<dbReference type="SUPFAM" id="SSF52540">
    <property type="entry name" value="P-loop containing nucleoside triphosphate hydrolases"/>
    <property type="match status" value="1"/>
</dbReference>
<keyword evidence="6 8" id="KW-0505">Motor protein</keyword>
<dbReference type="STRING" id="29655.A0A0K9PLH5"/>
<dbReference type="PANTHER" id="PTHR47968">
    <property type="entry name" value="CENTROMERE PROTEIN E"/>
    <property type="match status" value="1"/>
</dbReference>
<evidence type="ECO:0000256" key="3">
    <source>
        <dbReference type="ARBA" id="ARBA00022741"/>
    </source>
</evidence>